<sequence>MNDKIAGFLFALLGSLSFSGCAVKPLPNAGLTTAPPATEPSVAPYRIGVGDVITINVWRNPELSPTAVVRPDGYISIPLMGDLLAAGERPEDLAERIDTAISTVVRNPEVTVIVANPVSSEYRQRVRVTGQVNGPTSLPFRPGMTVLDLVLLAGGVTDFGAGQRALLQRETDAETVRYAIDLQAILDNGDLRTNYPLQPGDVISVPRKQVLRGEF</sequence>
<evidence type="ECO:0000256" key="13">
    <source>
        <dbReference type="ARBA" id="ARBA00023237"/>
    </source>
</evidence>
<gene>
    <name evidence="18" type="ORF">ACFOOG_03815</name>
</gene>
<feature type="domain" description="Polysaccharide export protein N-terminal" evidence="16">
    <location>
        <begin position="41"/>
        <end position="114"/>
    </location>
</feature>
<evidence type="ECO:0000256" key="5">
    <source>
        <dbReference type="ARBA" id="ARBA00022597"/>
    </source>
</evidence>
<dbReference type="EMBL" id="JBHRYR010000002">
    <property type="protein sequence ID" value="MFC3851953.1"/>
    <property type="molecule type" value="Genomic_DNA"/>
</dbReference>
<dbReference type="RefSeq" id="WP_380693534.1">
    <property type="nucleotide sequence ID" value="NZ_JBHRYR010000002.1"/>
</dbReference>
<dbReference type="Proteomes" id="UP001595617">
    <property type="component" value="Unassembled WGS sequence"/>
</dbReference>
<evidence type="ECO:0000259" key="16">
    <source>
        <dbReference type="Pfam" id="PF02563"/>
    </source>
</evidence>
<dbReference type="Pfam" id="PF02563">
    <property type="entry name" value="Poly_export"/>
    <property type="match status" value="1"/>
</dbReference>
<keyword evidence="12" id="KW-0564">Palmitate</keyword>
<keyword evidence="5" id="KW-0762">Sugar transport</keyword>
<comment type="similarity">
    <text evidence="2">Belongs to the BexD/CtrA/VexA family.</text>
</comment>
<keyword evidence="8" id="KW-0625">Polysaccharide transport</keyword>
<dbReference type="Gene3D" id="3.10.560.10">
    <property type="entry name" value="Outer membrane lipoprotein wza domain like"/>
    <property type="match status" value="1"/>
</dbReference>
<reference evidence="19" key="1">
    <citation type="journal article" date="2019" name="Int. J. Syst. Evol. Microbiol.">
        <title>The Global Catalogue of Microorganisms (GCM) 10K type strain sequencing project: providing services to taxonomists for standard genome sequencing and annotation.</title>
        <authorList>
            <consortium name="The Broad Institute Genomics Platform"/>
            <consortium name="The Broad Institute Genome Sequencing Center for Infectious Disease"/>
            <person name="Wu L."/>
            <person name="Ma J."/>
        </authorList>
    </citation>
    <scope>NUCLEOTIDE SEQUENCE [LARGE SCALE GENOMIC DNA]</scope>
    <source>
        <strain evidence="19">IBRC 10765</strain>
    </source>
</reference>
<evidence type="ECO:0000313" key="19">
    <source>
        <dbReference type="Proteomes" id="UP001595617"/>
    </source>
</evidence>
<feature type="chain" id="PRO_5046163038" evidence="15">
    <location>
        <begin position="23"/>
        <end position="215"/>
    </location>
</feature>
<comment type="subcellular location">
    <subcellularLocation>
        <location evidence="1">Cell outer membrane</location>
        <topology evidence="1">Multi-pass membrane protein</topology>
    </subcellularLocation>
</comment>
<evidence type="ECO:0000256" key="1">
    <source>
        <dbReference type="ARBA" id="ARBA00004571"/>
    </source>
</evidence>
<keyword evidence="10" id="KW-0626">Porin</keyword>
<evidence type="ECO:0000313" key="18">
    <source>
        <dbReference type="EMBL" id="MFC3851953.1"/>
    </source>
</evidence>
<evidence type="ECO:0000256" key="7">
    <source>
        <dbReference type="ARBA" id="ARBA00022729"/>
    </source>
</evidence>
<evidence type="ECO:0000259" key="17">
    <source>
        <dbReference type="Pfam" id="PF22461"/>
    </source>
</evidence>
<evidence type="ECO:0000256" key="6">
    <source>
        <dbReference type="ARBA" id="ARBA00022692"/>
    </source>
</evidence>
<keyword evidence="9" id="KW-0406">Ion transport</keyword>
<dbReference type="Pfam" id="PF22461">
    <property type="entry name" value="SLBB_2"/>
    <property type="match status" value="1"/>
</dbReference>
<dbReference type="PANTHER" id="PTHR33619">
    <property type="entry name" value="POLYSACCHARIDE EXPORT PROTEIN GFCE-RELATED"/>
    <property type="match status" value="1"/>
</dbReference>
<accession>A0ABV7ZW01</accession>
<feature type="domain" description="SLBB" evidence="17">
    <location>
        <begin position="124"/>
        <end position="205"/>
    </location>
</feature>
<organism evidence="18 19">
    <name type="scientific">Saccharospirillum mangrovi</name>
    <dbReference type="NCBI Taxonomy" id="2161747"/>
    <lineage>
        <taxon>Bacteria</taxon>
        <taxon>Pseudomonadati</taxon>
        <taxon>Pseudomonadota</taxon>
        <taxon>Gammaproteobacteria</taxon>
        <taxon>Oceanospirillales</taxon>
        <taxon>Saccharospirillaceae</taxon>
        <taxon>Saccharospirillum</taxon>
    </lineage>
</organism>
<keyword evidence="19" id="KW-1185">Reference proteome</keyword>
<dbReference type="Gene3D" id="3.30.1950.10">
    <property type="entry name" value="wza like domain"/>
    <property type="match status" value="1"/>
</dbReference>
<keyword evidence="4" id="KW-1134">Transmembrane beta strand</keyword>
<dbReference type="InterPro" id="IPR017477">
    <property type="entry name" value="PEP-CTERM_polysacc_export"/>
</dbReference>
<keyword evidence="14" id="KW-0449">Lipoprotein</keyword>
<evidence type="ECO:0000256" key="3">
    <source>
        <dbReference type="ARBA" id="ARBA00022448"/>
    </source>
</evidence>
<comment type="caution">
    <text evidence="18">The sequence shown here is derived from an EMBL/GenBank/DDBJ whole genome shotgun (WGS) entry which is preliminary data.</text>
</comment>
<evidence type="ECO:0000256" key="12">
    <source>
        <dbReference type="ARBA" id="ARBA00023139"/>
    </source>
</evidence>
<name>A0ABV7ZW01_9GAMM</name>
<keyword evidence="13" id="KW-0998">Cell outer membrane</keyword>
<dbReference type="PROSITE" id="PS51257">
    <property type="entry name" value="PROKAR_LIPOPROTEIN"/>
    <property type="match status" value="1"/>
</dbReference>
<dbReference type="InterPro" id="IPR049712">
    <property type="entry name" value="Poly_export"/>
</dbReference>
<keyword evidence="11" id="KW-0472">Membrane</keyword>
<proteinExistence type="inferred from homology"/>
<keyword evidence="7 15" id="KW-0732">Signal</keyword>
<evidence type="ECO:0000256" key="8">
    <source>
        <dbReference type="ARBA" id="ARBA00023047"/>
    </source>
</evidence>
<dbReference type="InterPro" id="IPR054765">
    <property type="entry name" value="SLBB_dom"/>
</dbReference>
<dbReference type="InterPro" id="IPR003715">
    <property type="entry name" value="Poly_export_N"/>
</dbReference>
<feature type="signal peptide" evidence="15">
    <location>
        <begin position="1"/>
        <end position="22"/>
    </location>
</feature>
<evidence type="ECO:0000256" key="15">
    <source>
        <dbReference type="SAM" id="SignalP"/>
    </source>
</evidence>
<keyword evidence="6" id="KW-0812">Transmembrane</keyword>
<evidence type="ECO:0000256" key="14">
    <source>
        <dbReference type="ARBA" id="ARBA00023288"/>
    </source>
</evidence>
<evidence type="ECO:0000256" key="10">
    <source>
        <dbReference type="ARBA" id="ARBA00023114"/>
    </source>
</evidence>
<evidence type="ECO:0000256" key="11">
    <source>
        <dbReference type="ARBA" id="ARBA00023136"/>
    </source>
</evidence>
<dbReference type="PANTHER" id="PTHR33619:SF3">
    <property type="entry name" value="POLYSACCHARIDE EXPORT PROTEIN GFCE-RELATED"/>
    <property type="match status" value="1"/>
</dbReference>
<dbReference type="NCBIfam" id="TIGR03027">
    <property type="entry name" value="pepcterm_export"/>
    <property type="match status" value="1"/>
</dbReference>
<evidence type="ECO:0000256" key="2">
    <source>
        <dbReference type="ARBA" id="ARBA00009450"/>
    </source>
</evidence>
<evidence type="ECO:0000256" key="9">
    <source>
        <dbReference type="ARBA" id="ARBA00023065"/>
    </source>
</evidence>
<protein>
    <submittedName>
        <fullName evidence="18">XrtA/PEP-CTERM system exopolysaccharide export protein</fullName>
    </submittedName>
</protein>
<keyword evidence="3" id="KW-0813">Transport</keyword>
<evidence type="ECO:0000256" key="4">
    <source>
        <dbReference type="ARBA" id="ARBA00022452"/>
    </source>
</evidence>